<evidence type="ECO:0000256" key="1">
    <source>
        <dbReference type="SAM" id="MobiDB-lite"/>
    </source>
</evidence>
<dbReference type="AlphaFoldDB" id="A0A914WG85"/>
<organism evidence="2 3">
    <name type="scientific">Plectus sambesii</name>
    <dbReference type="NCBI Taxonomy" id="2011161"/>
    <lineage>
        <taxon>Eukaryota</taxon>
        <taxon>Metazoa</taxon>
        <taxon>Ecdysozoa</taxon>
        <taxon>Nematoda</taxon>
        <taxon>Chromadorea</taxon>
        <taxon>Plectida</taxon>
        <taxon>Plectina</taxon>
        <taxon>Plectoidea</taxon>
        <taxon>Plectidae</taxon>
        <taxon>Plectus</taxon>
    </lineage>
</organism>
<reference evidence="3" key="1">
    <citation type="submission" date="2022-11" db="UniProtKB">
        <authorList>
            <consortium name="WormBaseParasite"/>
        </authorList>
    </citation>
    <scope>IDENTIFICATION</scope>
</reference>
<feature type="compositionally biased region" description="Polar residues" evidence="1">
    <location>
        <begin position="210"/>
        <end position="222"/>
    </location>
</feature>
<feature type="compositionally biased region" description="Pro residues" evidence="1">
    <location>
        <begin position="285"/>
        <end position="294"/>
    </location>
</feature>
<proteinExistence type="predicted"/>
<sequence length="441" mass="47204">MFELGNRLVGIYKTNDCTKHVVIDPDCIGLGPPLPAVRKQHTASDVENNSAVALKTLIEYRSVMQSLVLLLSLLVGCSFSSNIGGYGSKGHTGGQGYADRGTDFNGYAQGYDGSAYGGNGAEYSGHGADQSGHAQEYAAAGKVHSGADYGLAAGYDKNSQVDELSGYGKDAAHKSFGSYDYKYKAPEYHVESYFSEEKDGKQYGHDARNQGYSDQGSAQQHGTLPEVDTEVTTTAMPAVRLLDTANSEPSTVIPAASVGTAIGVTWPRPEDMDTSTTDTARGPATAPPFTPPTPVGRRLSGVAGEVDRRAQLCAVERAKAAQSAPPLPLDVTDEERRRNGCRPEDERALQLLRPTAHRRSAAYHSSGGCCAFVLVALLFAPREPRAVADCRIRRSPLQGQVASPRKLLIDPISLRLALFQRSSAAVVLIGLWLCPEQRCRL</sequence>
<feature type="region of interest" description="Disordered" evidence="1">
    <location>
        <begin position="265"/>
        <end position="297"/>
    </location>
</feature>
<dbReference type="WBParaSite" id="PSAMB.scaffold394size53456.g5685.t1">
    <property type="protein sequence ID" value="PSAMB.scaffold394size53456.g5685.t1"/>
    <property type="gene ID" value="PSAMB.scaffold394size53456.g5685"/>
</dbReference>
<evidence type="ECO:0000313" key="3">
    <source>
        <dbReference type="WBParaSite" id="PSAMB.scaffold394size53456.g5685.t1"/>
    </source>
</evidence>
<evidence type="ECO:0000313" key="2">
    <source>
        <dbReference type="Proteomes" id="UP000887566"/>
    </source>
</evidence>
<feature type="region of interest" description="Disordered" evidence="1">
    <location>
        <begin position="197"/>
        <end position="224"/>
    </location>
</feature>
<feature type="compositionally biased region" description="Basic and acidic residues" evidence="1">
    <location>
        <begin position="197"/>
        <end position="208"/>
    </location>
</feature>
<dbReference type="Proteomes" id="UP000887566">
    <property type="component" value="Unplaced"/>
</dbReference>
<protein>
    <submittedName>
        <fullName evidence="3">Uncharacterized protein</fullName>
    </submittedName>
</protein>
<keyword evidence="2" id="KW-1185">Reference proteome</keyword>
<name>A0A914WG85_9BILA</name>
<accession>A0A914WG85</accession>